<dbReference type="Proteomes" id="UP000799118">
    <property type="component" value="Unassembled WGS sequence"/>
</dbReference>
<dbReference type="PANTHER" id="PTHR42973:SF13">
    <property type="entry name" value="FAD-BINDING PCMH-TYPE DOMAIN-CONTAINING PROTEIN"/>
    <property type="match status" value="1"/>
</dbReference>
<dbReference type="InterPro" id="IPR036318">
    <property type="entry name" value="FAD-bd_PCMH-like_sf"/>
</dbReference>
<dbReference type="GO" id="GO:0016491">
    <property type="term" value="F:oxidoreductase activity"/>
    <property type="evidence" value="ECO:0007669"/>
    <property type="project" value="UniProtKB-KW"/>
</dbReference>
<name>A0A6A4HC20_9AGAR</name>
<dbReference type="Pfam" id="PF08031">
    <property type="entry name" value="BBE"/>
    <property type="match status" value="1"/>
</dbReference>
<evidence type="ECO:0000259" key="5">
    <source>
        <dbReference type="PROSITE" id="PS51387"/>
    </source>
</evidence>
<dbReference type="GO" id="GO:0071949">
    <property type="term" value="F:FAD binding"/>
    <property type="evidence" value="ECO:0007669"/>
    <property type="project" value="InterPro"/>
</dbReference>
<keyword evidence="4" id="KW-0560">Oxidoreductase</keyword>
<evidence type="ECO:0000313" key="7">
    <source>
        <dbReference type="Proteomes" id="UP000799118"/>
    </source>
</evidence>
<dbReference type="PROSITE" id="PS51387">
    <property type="entry name" value="FAD_PCMH"/>
    <property type="match status" value="1"/>
</dbReference>
<evidence type="ECO:0000256" key="3">
    <source>
        <dbReference type="ARBA" id="ARBA00022827"/>
    </source>
</evidence>
<dbReference type="InterPro" id="IPR016167">
    <property type="entry name" value="FAD-bd_PCMH_sub1"/>
</dbReference>
<keyword evidence="7" id="KW-1185">Reference proteome</keyword>
<dbReference type="InterPro" id="IPR050416">
    <property type="entry name" value="FAD-linked_Oxidoreductase"/>
</dbReference>
<accession>A0A6A4HC20</accession>
<evidence type="ECO:0000256" key="1">
    <source>
        <dbReference type="ARBA" id="ARBA00005466"/>
    </source>
</evidence>
<evidence type="ECO:0000256" key="2">
    <source>
        <dbReference type="ARBA" id="ARBA00022630"/>
    </source>
</evidence>
<dbReference type="InterPro" id="IPR006094">
    <property type="entry name" value="Oxid_FAD_bind_N"/>
</dbReference>
<comment type="similarity">
    <text evidence="1">Belongs to the oxygen-dependent FAD-linked oxidoreductase family.</text>
</comment>
<dbReference type="InterPro" id="IPR016166">
    <property type="entry name" value="FAD-bd_PCMH"/>
</dbReference>
<reference evidence="6" key="1">
    <citation type="journal article" date="2019" name="Environ. Microbiol.">
        <title>Fungal ecological strategies reflected in gene transcription - a case study of two litter decomposers.</title>
        <authorList>
            <person name="Barbi F."/>
            <person name="Kohler A."/>
            <person name="Barry K."/>
            <person name="Baskaran P."/>
            <person name="Daum C."/>
            <person name="Fauchery L."/>
            <person name="Ihrmark K."/>
            <person name="Kuo A."/>
            <person name="LaButti K."/>
            <person name="Lipzen A."/>
            <person name="Morin E."/>
            <person name="Grigoriev I.V."/>
            <person name="Henrissat B."/>
            <person name="Lindahl B."/>
            <person name="Martin F."/>
        </authorList>
    </citation>
    <scope>NUCLEOTIDE SEQUENCE</scope>
    <source>
        <strain evidence="6">JB14</strain>
    </source>
</reference>
<dbReference type="Gene3D" id="3.40.462.20">
    <property type="match status" value="1"/>
</dbReference>
<feature type="domain" description="FAD-binding PCMH-type" evidence="5">
    <location>
        <begin position="58"/>
        <end position="228"/>
    </location>
</feature>
<evidence type="ECO:0000256" key="4">
    <source>
        <dbReference type="ARBA" id="ARBA00023002"/>
    </source>
</evidence>
<evidence type="ECO:0000313" key="6">
    <source>
        <dbReference type="EMBL" id="KAE9395198.1"/>
    </source>
</evidence>
<dbReference type="PANTHER" id="PTHR42973">
    <property type="entry name" value="BINDING OXIDOREDUCTASE, PUTATIVE (AFU_ORTHOLOGUE AFUA_1G17690)-RELATED"/>
    <property type="match status" value="1"/>
</dbReference>
<dbReference type="Pfam" id="PF01565">
    <property type="entry name" value="FAD_binding_4"/>
    <property type="match status" value="1"/>
</dbReference>
<sequence length="492" mass="52291">MKLYNILAISLTVFGAAIRINAQLDICVDIAASIGILSVFLPGTLQYTSDVLHWLETSAQEATCSVRPSTADEVATVLALLGSTNTPFAVKGGGHTSNPGFSSTTGVQISLENFADVVYDEDAGTVTIGASLIWDDVYLELEQYGVTVLGGRFPTVGVAGFLLGGGYSWKSNQFGLGSDSVVAWEIALPNGTVATVTDANDPDLAFALRGGGNNFGIVTNFVMKAYPQTEVWGGILVITQDNWNAVLNATETFISTVTDPKAEIFIIFGSAGLVVADVPVSFISLFYDSPDQPEGIFDQFLAIGALLTDISTRSLVSMVESGLAANYGAFTRGTWNTIPVPAYDSTFLNELVNQTLFWSGQLTSSSSILVACGIEPFLPSAIASGTTETAAYPYTREKVYSPTLMSMYWLLPSSDTEMFSAMNSSIDTLVSVLAAADDGAATEVPYNNYAASTTTLEELYGTNLDRLMEIKERIDPKNIMGLAGGFKILPTV</sequence>
<keyword evidence="3" id="KW-0274">FAD</keyword>
<protein>
    <submittedName>
        <fullName evidence="6">FAD-binding domain-containing protein</fullName>
    </submittedName>
</protein>
<dbReference type="EMBL" id="ML769536">
    <property type="protein sequence ID" value="KAE9395198.1"/>
    <property type="molecule type" value="Genomic_DNA"/>
</dbReference>
<keyword evidence="2" id="KW-0285">Flavoprotein</keyword>
<proteinExistence type="inferred from homology"/>
<dbReference type="InterPro" id="IPR016169">
    <property type="entry name" value="FAD-bd_PCMH_sub2"/>
</dbReference>
<dbReference type="SUPFAM" id="SSF56176">
    <property type="entry name" value="FAD-binding/transporter-associated domain-like"/>
    <property type="match status" value="1"/>
</dbReference>
<gene>
    <name evidence="6" type="ORF">BT96DRAFT_923022</name>
</gene>
<dbReference type="InterPro" id="IPR012951">
    <property type="entry name" value="BBE"/>
</dbReference>
<dbReference type="AlphaFoldDB" id="A0A6A4HC20"/>
<organism evidence="6 7">
    <name type="scientific">Gymnopus androsaceus JB14</name>
    <dbReference type="NCBI Taxonomy" id="1447944"/>
    <lineage>
        <taxon>Eukaryota</taxon>
        <taxon>Fungi</taxon>
        <taxon>Dikarya</taxon>
        <taxon>Basidiomycota</taxon>
        <taxon>Agaricomycotina</taxon>
        <taxon>Agaricomycetes</taxon>
        <taxon>Agaricomycetidae</taxon>
        <taxon>Agaricales</taxon>
        <taxon>Marasmiineae</taxon>
        <taxon>Omphalotaceae</taxon>
        <taxon>Gymnopus</taxon>
    </lineage>
</organism>
<dbReference type="Gene3D" id="3.30.43.10">
    <property type="entry name" value="Uridine Diphospho-n-acetylenolpyruvylglucosamine Reductase, domain 2"/>
    <property type="match status" value="1"/>
</dbReference>
<dbReference type="Gene3D" id="3.30.465.10">
    <property type="match status" value="1"/>
</dbReference>
<dbReference type="OrthoDB" id="2151789at2759"/>